<organismHost>
    <name type="scientific">Twortvirus twort</name>
    <dbReference type="NCBI Taxonomy" id="55510"/>
</organismHost>
<organism evidence="1 2">
    <name type="scientific">Staphylococcus phage Twort (strain DSM 17442 / HER 48)</name>
    <name type="common">Bacteriophage Twort</name>
    <dbReference type="NCBI Taxonomy" id="2908167"/>
    <lineage>
        <taxon>Viruses</taxon>
        <taxon>Duplodnaviria</taxon>
        <taxon>Heunggongvirae</taxon>
        <taxon>Uroviricota</taxon>
        <taxon>Caudoviricetes</taxon>
        <taxon>Herelleviridae</taxon>
        <taxon>Twortvirinae</taxon>
        <taxon>Twortvirus</taxon>
        <taxon>Twortvirus twort</taxon>
    </lineage>
</organism>
<reference evidence="1 2" key="1">
    <citation type="submission" date="2020-03" db="EMBL/GenBank/DDBJ databases">
        <title>Variable regions in the genome of staphylococcal bacteriophage Twort.</title>
        <authorList>
            <person name="Glowacka-Rutkowska A."/>
            <person name="Gawor J."/>
            <person name="Lobocka M."/>
        </authorList>
    </citation>
    <scope>NUCLEOTIDE SEQUENCE [LARGE SCALE GENOMIC DNA]</scope>
</reference>
<sequence>MDSYLRKELEPRLRTVLHNCYIIDEVLKDFDEQARDSFKESFCGKDAPNEVTIGYDFPKFKTNHGAHYLIQLDEGSETQNSLGNVQGSYTEANDDTKRELVTAKKVNNRLVFTVSKPIHEVLYVEDIAFSSSDEVQIEDNTFSFNYEGNEDYENYNAIITYVEKTNNTKGIVKGFTAEERCIIVGLSYNVDVARCLDAILKMLLISMRDGIEEQQSLQLQNLSFGTMAPIIDDGESPIFGRPTTIKYTVSHDLDYTITQDINKLTFKERKDKNGK</sequence>
<protein>
    <submittedName>
        <fullName evidence="1">Baseplate hub assembly protein</fullName>
    </submittedName>
</protein>
<dbReference type="EMBL" id="MT151386">
    <property type="protein sequence ID" value="QIW89101.1"/>
    <property type="molecule type" value="Genomic_DNA"/>
</dbReference>
<name>A0A6H0X596_BPTWO</name>
<dbReference type="Pfam" id="PF23932">
    <property type="entry name" value="SP10_terminator"/>
    <property type="match status" value="1"/>
</dbReference>
<dbReference type="Proteomes" id="UP000503318">
    <property type="component" value="Segment"/>
</dbReference>
<evidence type="ECO:0000313" key="1">
    <source>
        <dbReference type="EMBL" id="QIW89101.1"/>
    </source>
</evidence>
<accession>A0A6H0X596</accession>
<dbReference type="OrthoDB" id="9032at10239"/>
<dbReference type="InterPro" id="IPR056960">
    <property type="entry name" value="SP10_terminator"/>
</dbReference>
<dbReference type="RefSeq" id="YP_238551.1">
    <property type="nucleotide sequence ID" value="NC_007021.1"/>
</dbReference>
<proteinExistence type="predicted"/>
<dbReference type="KEGG" id="vg:5130389"/>
<evidence type="ECO:0000313" key="2">
    <source>
        <dbReference type="Proteomes" id="UP000503318"/>
    </source>
</evidence>
<gene>
    <name evidence="1" type="ORF">TwortDSMZ_102</name>
</gene>